<reference evidence="3 4" key="1">
    <citation type="submission" date="2015-12" db="EMBL/GenBank/DDBJ databases">
        <title>The genome of Folsomia candida.</title>
        <authorList>
            <person name="Faddeeva A."/>
            <person name="Derks M.F."/>
            <person name="Anvar Y."/>
            <person name="Smit S."/>
            <person name="Van Straalen N."/>
            <person name="Roelofs D."/>
        </authorList>
    </citation>
    <scope>NUCLEOTIDE SEQUENCE [LARGE SCALE GENOMIC DNA]</scope>
    <source>
        <strain evidence="3 4">VU population</strain>
        <tissue evidence="3">Whole body</tissue>
    </source>
</reference>
<dbReference type="InterPro" id="IPR011330">
    <property type="entry name" value="Glyco_hydro/deAcase_b/a-brl"/>
</dbReference>
<gene>
    <name evidence="3" type="ORF">Fcan01_12919</name>
</gene>
<dbReference type="PANTHER" id="PTHR45985">
    <property type="match status" value="1"/>
</dbReference>
<dbReference type="OMA" id="ANDIQGW"/>
<dbReference type="InterPro" id="IPR052740">
    <property type="entry name" value="CE4"/>
</dbReference>
<dbReference type="Proteomes" id="UP000198287">
    <property type="component" value="Unassembled WGS sequence"/>
</dbReference>
<sequence>MDKFTLFVLIFALVSNILPKSEAQTAPRCPVEGDAETCDLPDCRCSSTSIPGGLDRSETPQIVLFSFDSAVNVNNYPMYIDLLEGRKNPNGADISVTFFVSHEYNDYNLTHQLYRLGHEIGLNSITRSSSTDYWRSLNESMWTAEIVDQREQMALLANISSADIKGMRAPQLQIGGDTMYSALYNGMITWESSRPTWNMRQPGLWPYTNDYLSNQDCQIAPCPTGEYPGFWTVPMIDLIGSDFSPCPLVDQCNPRPTTAEATFLLLRSNFLDQYLGNRAPFGVFSTSAFLQGSLPEFEARREGYKLFLDFLATMTDVHVVSISKALEWIKAPVAWTEIDDFVPWQPEGPTKVNNVYEAPPCDVDACQLPSCRCSSQTPPGNLIGPNVPQMVFLTFDDAITVSNHPFYEEVLFNRINQNGAPTFFITHEYSNYSLVHDLWARGHDIALHSITHVSDTGYWANLNESMWRAEIVAQKQQLSTFASVPLAYIKGVRAPFLQVGGNPMYSALVGGGFEWDCSRPTQNQRIPGLWPYTNDYASTQDCQIPTCPDEAFPGFWTFPMIDLIGDDQFPCAMVDECTPVPMTQAATYNLLMRNFENQYNGNRAPFGVFTHAAWLVGPADRPEFAQRKAGYIQFLDEILAMPNVYIVGISQAMEWMKTPTGTADIDTFVPWLDDPNRVRACPFPRNCRYENSTWERFMSSCIPCPPEYPWVHNPQGTNLHYDD</sequence>
<dbReference type="EMBL" id="LNIX01000007">
    <property type="protein sequence ID" value="OXA52088.1"/>
    <property type="molecule type" value="Genomic_DNA"/>
</dbReference>
<feature type="domain" description="NodB homology" evidence="2">
    <location>
        <begin position="388"/>
        <end position="487"/>
    </location>
</feature>
<keyword evidence="1" id="KW-0732">Signal</keyword>
<organism evidence="3 4">
    <name type="scientific">Folsomia candida</name>
    <name type="common">Springtail</name>
    <dbReference type="NCBI Taxonomy" id="158441"/>
    <lineage>
        <taxon>Eukaryota</taxon>
        <taxon>Metazoa</taxon>
        <taxon>Ecdysozoa</taxon>
        <taxon>Arthropoda</taxon>
        <taxon>Hexapoda</taxon>
        <taxon>Collembola</taxon>
        <taxon>Entomobryomorpha</taxon>
        <taxon>Isotomoidea</taxon>
        <taxon>Isotomidae</taxon>
        <taxon>Proisotominae</taxon>
        <taxon>Folsomia</taxon>
    </lineage>
</organism>
<evidence type="ECO:0000256" key="1">
    <source>
        <dbReference type="SAM" id="SignalP"/>
    </source>
</evidence>
<comment type="caution">
    <text evidence="3">The sequence shown here is derived from an EMBL/GenBank/DDBJ whole genome shotgun (WGS) entry which is preliminary data.</text>
</comment>
<dbReference type="InterPro" id="IPR002509">
    <property type="entry name" value="NODB_dom"/>
</dbReference>
<accession>A0A226E480</accession>
<evidence type="ECO:0000313" key="3">
    <source>
        <dbReference type="EMBL" id="OXA52088.1"/>
    </source>
</evidence>
<name>A0A226E480_FOLCA</name>
<evidence type="ECO:0000313" key="4">
    <source>
        <dbReference type="Proteomes" id="UP000198287"/>
    </source>
</evidence>
<dbReference type="GO" id="GO:0016810">
    <property type="term" value="F:hydrolase activity, acting on carbon-nitrogen (but not peptide) bonds"/>
    <property type="evidence" value="ECO:0007669"/>
    <property type="project" value="InterPro"/>
</dbReference>
<dbReference type="PANTHER" id="PTHR45985:SF8">
    <property type="entry name" value="CHITIN DEACETYLASE-LIKE 9, ISOFORM A"/>
    <property type="match status" value="1"/>
</dbReference>
<keyword evidence="4" id="KW-1185">Reference proteome</keyword>
<protein>
    <submittedName>
        <fullName evidence="3">Chitooligosaccharide deacetylase</fullName>
    </submittedName>
</protein>
<feature type="chain" id="PRO_5013053455" evidence="1">
    <location>
        <begin position="24"/>
        <end position="723"/>
    </location>
</feature>
<feature type="signal peptide" evidence="1">
    <location>
        <begin position="1"/>
        <end position="23"/>
    </location>
</feature>
<dbReference type="GO" id="GO:0005975">
    <property type="term" value="P:carbohydrate metabolic process"/>
    <property type="evidence" value="ECO:0007669"/>
    <property type="project" value="InterPro"/>
</dbReference>
<dbReference type="OrthoDB" id="504708at2759"/>
<dbReference type="Pfam" id="PF01522">
    <property type="entry name" value="Polysacc_deac_1"/>
    <property type="match status" value="1"/>
</dbReference>
<dbReference type="AlphaFoldDB" id="A0A226E480"/>
<evidence type="ECO:0000259" key="2">
    <source>
        <dbReference type="Pfam" id="PF01522"/>
    </source>
</evidence>
<dbReference type="Gene3D" id="3.20.20.370">
    <property type="entry name" value="Glycoside hydrolase/deacetylase"/>
    <property type="match status" value="2"/>
</dbReference>
<dbReference type="SUPFAM" id="SSF88713">
    <property type="entry name" value="Glycoside hydrolase/deacetylase"/>
    <property type="match status" value="2"/>
</dbReference>
<proteinExistence type="predicted"/>